<protein>
    <recommendedName>
        <fullName evidence="8">Ig-like domain-containing protein</fullName>
    </recommendedName>
</protein>
<dbReference type="FunFam" id="2.60.40.10:FF:000145">
    <property type="entry name" value="Myosin light chain kinase, smooth muscle"/>
    <property type="match status" value="1"/>
</dbReference>
<dbReference type="GO" id="GO:0005524">
    <property type="term" value="F:ATP binding"/>
    <property type="evidence" value="ECO:0007669"/>
    <property type="project" value="UniProtKB-KW"/>
</dbReference>
<evidence type="ECO:0000256" key="3">
    <source>
        <dbReference type="ARBA" id="ARBA00022490"/>
    </source>
</evidence>
<dbReference type="Ensembl" id="ENSMZET00005025618.1">
    <property type="protein sequence ID" value="ENSMZEP00005024809.1"/>
    <property type="gene ID" value="ENSMZEG00005018525.1"/>
</dbReference>
<keyword evidence="7" id="KW-0393">Immunoglobulin domain</keyword>
<feature type="domain" description="Ig-like" evidence="8">
    <location>
        <begin position="140"/>
        <end position="216"/>
    </location>
</feature>
<dbReference type="Gene3D" id="2.60.40.10">
    <property type="entry name" value="Immunoglobulins"/>
    <property type="match status" value="3"/>
</dbReference>
<evidence type="ECO:0000256" key="6">
    <source>
        <dbReference type="ARBA" id="ARBA00022840"/>
    </source>
</evidence>
<keyword evidence="4" id="KW-0677">Repeat</keyword>
<dbReference type="InterPro" id="IPR013783">
    <property type="entry name" value="Ig-like_fold"/>
</dbReference>
<dbReference type="SUPFAM" id="SSF48726">
    <property type="entry name" value="Immunoglobulin"/>
    <property type="match status" value="3"/>
</dbReference>
<evidence type="ECO:0000259" key="8">
    <source>
        <dbReference type="PROSITE" id="PS50835"/>
    </source>
</evidence>
<keyword evidence="6" id="KW-0067">ATP-binding</keyword>
<name>A0A3P9CRW1_9CICH</name>
<keyword evidence="5" id="KW-0547">Nucleotide-binding</keyword>
<dbReference type="PANTHER" id="PTHR47633:SF4">
    <property type="entry name" value="MYOPALLADIN ISOFORM X1"/>
    <property type="match status" value="1"/>
</dbReference>
<dbReference type="PROSITE" id="PS50835">
    <property type="entry name" value="IG_LIKE"/>
    <property type="match status" value="2"/>
</dbReference>
<reference evidence="9 10" key="1">
    <citation type="journal article" date="2014" name="Nature">
        <title>The genomic substrate for adaptive radiation in African cichlid fish.</title>
        <authorList>
            <person name="Brawand D."/>
            <person name="Wagner C.E."/>
            <person name="Li Y.I."/>
            <person name="Malinsky M."/>
            <person name="Keller I."/>
            <person name="Fan S."/>
            <person name="Simakov O."/>
            <person name="Ng A.Y."/>
            <person name="Lim Z.W."/>
            <person name="Bezault E."/>
            <person name="Turner-Maier J."/>
            <person name="Johnson J."/>
            <person name="Alcazar R."/>
            <person name="Noh H.J."/>
            <person name="Russell P."/>
            <person name="Aken B."/>
            <person name="Alfoldi J."/>
            <person name="Amemiya C."/>
            <person name="Azzouzi N."/>
            <person name="Baroiller J.F."/>
            <person name="Barloy-Hubler F."/>
            <person name="Berlin A."/>
            <person name="Bloomquist R."/>
            <person name="Carleton K.L."/>
            <person name="Conte M.A."/>
            <person name="D'Cotta H."/>
            <person name="Eshel O."/>
            <person name="Gaffney L."/>
            <person name="Galibert F."/>
            <person name="Gante H.F."/>
            <person name="Gnerre S."/>
            <person name="Greuter L."/>
            <person name="Guyon R."/>
            <person name="Haddad N.S."/>
            <person name="Haerty W."/>
            <person name="Harris R.M."/>
            <person name="Hofmann H.A."/>
            <person name="Hourlier T."/>
            <person name="Hulata G."/>
            <person name="Jaffe D.B."/>
            <person name="Lara M."/>
            <person name="Lee A.P."/>
            <person name="MacCallum I."/>
            <person name="Mwaiko S."/>
            <person name="Nikaido M."/>
            <person name="Nishihara H."/>
            <person name="Ozouf-Costaz C."/>
            <person name="Penman D.J."/>
            <person name="Przybylski D."/>
            <person name="Rakotomanga M."/>
            <person name="Renn S.C.P."/>
            <person name="Ribeiro F.J."/>
            <person name="Ron M."/>
            <person name="Salzburger W."/>
            <person name="Sanchez-Pulido L."/>
            <person name="Santos M.E."/>
            <person name="Searle S."/>
            <person name="Sharpe T."/>
            <person name="Swofford R."/>
            <person name="Tan F.J."/>
            <person name="Williams L."/>
            <person name="Young S."/>
            <person name="Yin S."/>
            <person name="Okada N."/>
            <person name="Kocher T.D."/>
            <person name="Miska E.A."/>
            <person name="Lander E.S."/>
            <person name="Venkatesh B."/>
            <person name="Fernald R.D."/>
            <person name="Meyer A."/>
            <person name="Ponting C.P."/>
            <person name="Streelman J.T."/>
            <person name="Lindblad-Toh K."/>
            <person name="Seehausen O."/>
            <person name="Di Palma F."/>
        </authorList>
    </citation>
    <scope>NUCLEOTIDE SEQUENCE</scope>
</reference>
<dbReference type="SMART" id="SM00408">
    <property type="entry name" value="IGc2"/>
    <property type="match status" value="2"/>
</dbReference>
<dbReference type="InterPro" id="IPR013098">
    <property type="entry name" value="Ig_I-set"/>
</dbReference>
<evidence type="ECO:0000256" key="4">
    <source>
        <dbReference type="ARBA" id="ARBA00022737"/>
    </source>
</evidence>
<dbReference type="InterPro" id="IPR036179">
    <property type="entry name" value="Ig-like_dom_sf"/>
</dbReference>
<comment type="similarity">
    <text evidence="2">Belongs to the protein kinase superfamily. CAMK Ser/Thr protein kinase family.</text>
</comment>
<evidence type="ECO:0000256" key="7">
    <source>
        <dbReference type="ARBA" id="ARBA00023319"/>
    </source>
</evidence>
<dbReference type="Proteomes" id="UP000265160">
    <property type="component" value="LG16"/>
</dbReference>
<dbReference type="FunFam" id="2.60.40.10:FF:000425">
    <property type="entry name" value="Myosin light chain kinase"/>
    <property type="match status" value="1"/>
</dbReference>
<evidence type="ECO:0000313" key="9">
    <source>
        <dbReference type="Ensembl" id="ENSMZEP00005024809.1"/>
    </source>
</evidence>
<dbReference type="Pfam" id="PF07679">
    <property type="entry name" value="I-set"/>
    <property type="match status" value="3"/>
</dbReference>
<evidence type="ECO:0000256" key="2">
    <source>
        <dbReference type="ARBA" id="ARBA00006692"/>
    </source>
</evidence>
<comment type="subcellular location">
    <subcellularLocation>
        <location evidence="1">Cytoplasm</location>
    </subcellularLocation>
</comment>
<evidence type="ECO:0000313" key="10">
    <source>
        <dbReference type="Proteomes" id="UP000265160"/>
    </source>
</evidence>
<reference evidence="9" key="3">
    <citation type="submission" date="2025-09" db="UniProtKB">
        <authorList>
            <consortium name="Ensembl"/>
        </authorList>
    </citation>
    <scope>IDENTIFICATION</scope>
</reference>
<dbReference type="AlphaFoldDB" id="A0A3P9CRW1"/>
<accession>A0A3P9CRW1</accession>
<reference evidence="9" key="2">
    <citation type="submission" date="2025-08" db="UniProtKB">
        <authorList>
            <consortium name="Ensembl"/>
        </authorList>
    </citation>
    <scope>IDENTIFICATION</scope>
</reference>
<evidence type="ECO:0000256" key="1">
    <source>
        <dbReference type="ARBA" id="ARBA00004496"/>
    </source>
</evidence>
<dbReference type="InterPro" id="IPR003599">
    <property type="entry name" value="Ig_sub"/>
</dbReference>
<dbReference type="SMART" id="SM00409">
    <property type="entry name" value="IG"/>
    <property type="match status" value="3"/>
</dbReference>
<proteinExistence type="inferred from homology"/>
<evidence type="ECO:0000256" key="5">
    <source>
        <dbReference type="ARBA" id="ARBA00022741"/>
    </source>
</evidence>
<keyword evidence="10" id="KW-1185">Reference proteome</keyword>
<dbReference type="InterPro" id="IPR003598">
    <property type="entry name" value="Ig_sub2"/>
</dbReference>
<sequence>RISRERPGETYYTGVQLPQKAKTLELKPDSKLYSSTLEKKKEKPVFLTQLSGAAVNTGETARFTVRVSGFPKPTVQWSHNGKVVKSSSVYKLIEEKDEYTLVITQVTSEYEGKYSCTATNRFGQTTSSQAEKWVEKMCSEGTEASFNYKVSGDPVPDIKWFKGPFQIQPSRNCTIRTNSDGSGFIIIKNVKQQDSGLYTCKASNQFGETACSAELVVFKESISASTKYTMSLIDLMATLEIANCTVEDTGDYVCVASSEAGSDHCTCTVIVKGWFSVSFNDFTSSFLGDVTIYITCLLFCCRTAIVSA</sequence>
<feature type="domain" description="Ig-like" evidence="8">
    <location>
        <begin position="44"/>
        <end position="135"/>
    </location>
</feature>
<dbReference type="PANTHER" id="PTHR47633">
    <property type="entry name" value="IMMUNOGLOBULIN"/>
    <property type="match status" value="1"/>
</dbReference>
<dbReference type="InterPro" id="IPR007110">
    <property type="entry name" value="Ig-like_dom"/>
</dbReference>
<dbReference type="GO" id="GO:0005737">
    <property type="term" value="C:cytoplasm"/>
    <property type="evidence" value="ECO:0007669"/>
    <property type="project" value="UniProtKB-SubCell"/>
</dbReference>
<dbReference type="GeneTree" id="ENSGT01110000267173"/>
<keyword evidence="3" id="KW-0963">Cytoplasm</keyword>
<organism evidence="9 10">
    <name type="scientific">Maylandia zebra</name>
    <name type="common">zebra mbuna</name>
    <dbReference type="NCBI Taxonomy" id="106582"/>
    <lineage>
        <taxon>Eukaryota</taxon>
        <taxon>Metazoa</taxon>
        <taxon>Chordata</taxon>
        <taxon>Craniata</taxon>
        <taxon>Vertebrata</taxon>
        <taxon>Euteleostomi</taxon>
        <taxon>Actinopterygii</taxon>
        <taxon>Neopterygii</taxon>
        <taxon>Teleostei</taxon>
        <taxon>Neoteleostei</taxon>
        <taxon>Acanthomorphata</taxon>
        <taxon>Ovalentaria</taxon>
        <taxon>Cichlomorphae</taxon>
        <taxon>Cichliformes</taxon>
        <taxon>Cichlidae</taxon>
        <taxon>African cichlids</taxon>
        <taxon>Pseudocrenilabrinae</taxon>
        <taxon>Haplochromini</taxon>
        <taxon>Maylandia</taxon>
        <taxon>Maylandia zebra complex</taxon>
    </lineage>
</organism>